<dbReference type="Pfam" id="PF23544">
    <property type="entry name" value="AtuA_ferredoxin"/>
    <property type="match status" value="1"/>
</dbReference>
<accession>A0A4V3VLK5</accession>
<comment type="caution">
    <text evidence="2">The sequence shown here is derived from an EMBL/GenBank/DDBJ whole genome shotgun (WGS) entry which is preliminary data.</text>
</comment>
<dbReference type="EMBL" id="RBZW01000013">
    <property type="protein sequence ID" value="THE66007.1"/>
    <property type="molecule type" value="Genomic_DNA"/>
</dbReference>
<feature type="domain" description="AtuA-like ferredoxin-fold" evidence="1">
    <location>
        <begin position="1"/>
        <end position="103"/>
    </location>
</feature>
<dbReference type="PANTHER" id="PTHR47708">
    <property type="match status" value="1"/>
</dbReference>
<evidence type="ECO:0000259" key="1">
    <source>
        <dbReference type="Pfam" id="PF23544"/>
    </source>
</evidence>
<proteinExistence type="predicted"/>
<dbReference type="Proteomes" id="UP000318864">
    <property type="component" value="Unassembled WGS sequence"/>
</dbReference>
<protein>
    <recommendedName>
        <fullName evidence="1">AtuA-like ferredoxin-fold domain-containing protein</fullName>
    </recommendedName>
</protein>
<dbReference type="AlphaFoldDB" id="A0A4V3VLK5"/>
<organism evidence="2 3">
    <name type="scientific">Salinadaptatus halalkaliphilus</name>
    <dbReference type="NCBI Taxonomy" id="2419781"/>
    <lineage>
        <taxon>Archaea</taxon>
        <taxon>Methanobacteriati</taxon>
        <taxon>Methanobacteriota</taxon>
        <taxon>Stenosarchaea group</taxon>
        <taxon>Halobacteria</taxon>
        <taxon>Halobacteriales</taxon>
        <taxon>Natrialbaceae</taxon>
        <taxon>Salinadaptatus</taxon>
    </lineage>
</organism>
<dbReference type="RefSeq" id="WP_141463592.1">
    <property type="nucleotide sequence ID" value="NZ_RBZW01000013.1"/>
</dbReference>
<dbReference type="PANTHER" id="PTHR47708:SF2">
    <property type="entry name" value="SI:CH73-132F6.5"/>
    <property type="match status" value="1"/>
</dbReference>
<evidence type="ECO:0000313" key="3">
    <source>
        <dbReference type="Proteomes" id="UP000318864"/>
    </source>
</evidence>
<dbReference type="OrthoDB" id="350524at2157"/>
<sequence length="112" mass="12404">MKLHDIAHGRSGDKGNKANVGIIATDRDDFPFLRDLLTEAYVAAVFEAFLEEPGVESVDRYILPKMGGLNFVLHGALDGGASESLRTDRQGKTFAAMLLRQEIDDEYEGFRD</sequence>
<keyword evidence="3" id="KW-1185">Reference proteome</keyword>
<gene>
    <name evidence="2" type="ORF">D8Y22_04855</name>
</gene>
<evidence type="ECO:0000313" key="2">
    <source>
        <dbReference type="EMBL" id="THE66007.1"/>
    </source>
</evidence>
<name>A0A4V3VLK5_9EURY</name>
<dbReference type="InterPro" id="IPR056362">
    <property type="entry name" value="AtuA-like_ferredoxin_dom"/>
</dbReference>
<reference evidence="2 3" key="1">
    <citation type="submission" date="2018-10" db="EMBL/GenBank/DDBJ databases">
        <title>Natronolimnobius sp. XQ-INN 246 isolated from Inner Mongolia Autonomous Region of China.</title>
        <authorList>
            <person name="Xue Q."/>
        </authorList>
    </citation>
    <scope>NUCLEOTIDE SEQUENCE [LARGE SCALE GENOMIC DNA]</scope>
    <source>
        <strain evidence="2 3">XQ-INN 246</strain>
    </source>
</reference>